<keyword evidence="3" id="KW-0805">Transcription regulation</keyword>
<dbReference type="CDD" id="cd00609">
    <property type="entry name" value="AAT_like"/>
    <property type="match status" value="1"/>
</dbReference>
<dbReference type="PROSITE" id="PS50949">
    <property type="entry name" value="HTH_GNTR"/>
    <property type="match status" value="1"/>
</dbReference>
<dbReference type="InterPro" id="IPR036388">
    <property type="entry name" value="WH-like_DNA-bd_sf"/>
</dbReference>
<dbReference type="InterPro" id="IPR036390">
    <property type="entry name" value="WH_DNA-bd_sf"/>
</dbReference>
<keyword evidence="4" id="KW-0238">DNA-binding</keyword>
<keyword evidence="2" id="KW-0663">Pyridoxal phosphate</keyword>
<name>A0A7S8HDF5_9HYPH</name>
<dbReference type="InterPro" id="IPR051446">
    <property type="entry name" value="HTH_trans_reg/aminotransferase"/>
</dbReference>
<evidence type="ECO:0000256" key="5">
    <source>
        <dbReference type="ARBA" id="ARBA00023163"/>
    </source>
</evidence>
<dbReference type="InterPro" id="IPR015424">
    <property type="entry name" value="PyrdxlP-dep_Trfase"/>
</dbReference>
<accession>A0A7S8HDF5</accession>
<reference evidence="8 9" key="1">
    <citation type="submission" date="2020-06" db="EMBL/GenBank/DDBJ databases">
        <title>Genome sequence of 2 isolates from Red Sea Mangroves.</title>
        <authorList>
            <person name="Sefrji F."/>
            <person name="Michoud G."/>
            <person name="Merlino G."/>
            <person name="Daffonchio D."/>
        </authorList>
    </citation>
    <scope>NUCLEOTIDE SEQUENCE [LARGE SCALE GENOMIC DNA]</scope>
    <source>
        <strain evidence="8 9">R1DC25</strain>
    </source>
</reference>
<feature type="region of interest" description="Disordered" evidence="6">
    <location>
        <begin position="86"/>
        <end position="127"/>
    </location>
</feature>
<evidence type="ECO:0000259" key="7">
    <source>
        <dbReference type="PROSITE" id="PS50949"/>
    </source>
</evidence>
<dbReference type="CDD" id="cd07377">
    <property type="entry name" value="WHTH_GntR"/>
    <property type="match status" value="1"/>
</dbReference>
<dbReference type="Gene3D" id="1.10.10.10">
    <property type="entry name" value="Winged helix-like DNA-binding domain superfamily/Winged helix DNA-binding domain"/>
    <property type="match status" value="1"/>
</dbReference>
<dbReference type="RefSeq" id="WP_213161952.1">
    <property type="nucleotide sequence ID" value="NZ_CP058214.1"/>
</dbReference>
<gene>
    <name evidence="8" type="ORF">HW532_18870</name>
</gene>
<evidence type="ECO:0000256" key="2">
    <source>
        <dbReference type="ARBA" id="ARBA00022898"/>
    </source>
</evidence>
<dbReference type="SMART" id="SM00345">
    <property type="entry name" value="HTH_GNTR"/>
    <property type="match status" value="1"/>
</dbReference>
<evidence type="ECO:0000256" key="3">
    <source>
        <dbReference type="ARBA" id="ARBA00023015"/>
    </source>
</evidence>
<feature type="domain" description="HTH gntR-type" evidence="7">
    <location>
        <begin position="21"/>
        <end position="89"/>
    </location>
</feature>
<keyword evidence="5" id="KW-0804">Transcription</keyword>
<dbReference type="EMBL" id="CP058214">
    <property type="protein sequence ID" value="QPC44580.1"/>
    <property type="molecule type" value="Genomic_DNA"/>
</dbReference>
<keyword evidence="9" id="KW-1185">Reference proteome</keyword>
<evidence type="ECO:0000256" key="1">
    <source>
        <dbReference type="ARBA" id="ARBA00005384"/>
    </source>
</evidence>
<dbReference type="PANTHER" id="PTHR46577:SF2">
    <property type="entry name" value="TRANSCRIPTIONAL REGULATORY PROTEIN"/>
    <property type="match status" value="1"/>
</dbReference>
<evidence type="ECO:0000256" key="6">
    <source>
        <dbReference type="SAM" id="MobiDB-lite"/>
    </source>
</evidence>
<dbReference type="Pfam" id="PF00155">
    <property type="entry name" value="Aminotran_1_2"/>
    <property type="match status" value="1"/>
</dbReference>
<dbReference type="GO" id="GO:0008483">
    <property type="term" value="F:transaminase activity"/>
    <property type="evidence" value="ECO:0007669"/>
    <property type="project" value="UniProtKB-KW"/>
</dbReference>
<dbReference type="InterPro" id="IPR015421">
    <property type="entry name" value="PyrdxlP-dep_Trfase_major"/>
</dbReference>
<dbReference type="AlphaFoldDB" id="A0A7S8HDF5"/>
<keyword evidence="8" id="KW-0808">Transferase</keyword>
<organism evidence="8 9">
    <name type="scientific">Kaustia mangrovi</name>
    <dbReference type="NCBI Taxonomy" id="2593653"/>
    <lineage>
        <taxon>Bacteria</taxon>
        <taxon>Pseudomonadati</taxon>
        <taxon>Pseudomonadota</taxon>
        <taxon>Alphaproteobacteria</taxon>
        <taxon>Hyphomicrobiales</taxon>
        <taxon>Parvibaculaceae</taxon>
        <taxon>Kaustia</taxon>
    </lineage>
</organism>
<proteinExistence type="inferred from homology"/>
<comment type="similarity">
    <text evidence="1">In the C-terminal section; belongs to the class-I pyridoxal-phosphate-dependent aminotransferase family.</text>
</comment>
<evidence type="ECO:0000313" key="8">
    <source>
        <dbReference type="EMBL" id="QPC44580.1"/>
    </source>
</evidence>
<dbReference type="Proteomes" id="UP000593594">
    <property type="component" value="Chromosome"/>
</dbReference>
<dbReference type="InterPro" id="IPR000524">
    <property type="entry name" value="Tscrpt_reg_HTH_GntR"/>
</dbReference>
<dbReference type="GO" id="GO:0003677">
    <property type="term" value="F:DNA binding"/>
    <property type="evidence" value="ECO:0007669"/>
    <property type="project" value="UniProtKB-KW"/>
</dbReference>
<dbReference type="Gene3D" id="3.40.640.10">
    <property type="entry name" value="Type I PLP-dependent aspartate aminotransferase-like (Major domain)"/>
    <property type="match status" value="1"/>
</dbReference>
<protein>
    <submittedName>
        <fullName evidence="8">PLP-dependent aminotransferase family protein</fullName>
    </submittedName>
</protein>
<evidence type="ECO:0000256" key="4">
    <source>
        <dbReference type="ARBA" id="ARBA00023125"/>
    </source>
</evidence>
<dbReference type="SUPFAM" id="SSF46785">
    <property type="entry name" value="Winged helix' DNA-binding domain"/>
    <property type="match status" value="1"/>
</dbReference>
<dbReference type="InterPro" id="IPR004839">
    <property type="entry name" value="Aminotransferase_I/II_large"/>
</dbReference>
<keyword evidence="8" id="KW-0032">Aminotransferase</keyword>
<dbReference type="KEGG" id="kmn:HW532_18870"/>
<dbReference type="GO" id="GO:0003700">
    <property type="term" value="F:DNA-binding transcription factor activity"/>
    <property type="evidence" value="ECO:0007669"/>
    <property type="project" value="InterPro"/>
</dbReference>
<dbReference type="Pfam" id="PF00392">
    <property type="entry name" value="GntR"/>
    <property type="match status" value="1"/>
</dbReference>
<feature type="compositionally biased region" description="Basic and acidic residues" evidence="6">
    <location>
        <begin position="102"/>
        <end position="112"/>
    </location>
</feature>
<dbReference type="GO" id="GO:0030170">
    <property type="term" value="F:pyridoxal phosphate binding"/>
    <property type="evidence" value="ECO:0007669"/>
    <property type="project" value="InterPro"/>
</dbReference>
<dbReference type="PANTHER" id="PTHR46577">
    <property type="entry name" value="HTH-TYPE TRANSCRIPTIONAL REGULATORY PROTEIN GABR"/>
    <property type="match status" value="1"/>
</dbReference>
<dbReference type="SUPFAM" id="SSF53383">
    <property type="entry name" value="PLP-dependent transferases"/>
    <property type="match status" value="1"/>
</dbReference>
<evidence type="ECO:0000313" key="9">
    <source>
        <dbReference type="Proteomes" id="UP000593594"/>
    </source>
</evidence>
<sequence>MRIGAGKGRQVTIELRRERGEPVFLALGASIVAEIERGRLRPGDRLPGTRALARDLGLNRNTVDAAYHELSMQGWLVAEPSRGTFVASDLPDTGGSARRRPPGTERRERPADSAHAPMLDLTDGTPDPRLVPVAEFARAIRRALASPSPGGAGRYGSPLGTRELREALADHLGSERGLVASGGDVLVTRGSQMALFLAASALAGPGDVIAAETPGYPLAWAAFRAAGARVVGVAVDGGGIDPEALEALARRERRLKAVYVTPHHQYPTTVTLGAARRLRLVALARQYGFHIVEDDYDHEYRFDGRPVLPIAARTAPGGPVVYVGSLSKLLTPGIRLGYALAGPAILQRMAERREAIDRQGDVPLEHALASLIADGTLRRHARKARRVYRARRDRMAALLAERLGDDVRFTLPAGGLAIWLRLAGGGPDAERWSARAAALGLSVTPGSRFALEASHPPQAFRLGFAAHDDDELDRAVDLMARARPG</sequence>